<protein>
    <recommendedName>
        <fullName evidence="2">Serine protease</fullName>
    </recommendedName>
</protein>
<gene>
    <name evidence="1" type="ORF">AVDCRST_MAG48-1771</name>
</gene>
<evidence type="ECO:0000313" key="1">
    <source>
        <dbReference type="EMBL" id="CAA9307024.1"/>
    </source>
</evidence>
<dbReference type="EMBL" id="CADCTS010000257">
    <property type="protein sequence ID" value="CAA9307024.1"/>
    <property type="molecule type" value="Genomic_DNA"/>
</dbReference>
<sequence>DGPAALGRGTGVLVAPDVLMTNHHVLPDAEHARVSLVEFGYELDVLGNELPADAWELVPDDLFLTSPWAELDTTLVRVARKHGKAPGEVYGQAQLKREPGKVAVGEPVCLVQHPDGRRKEVVLFQSAVTELFQEGFLHYTSDTLEGSSGSPVFNVTWDLVALHHRGVVEKDALGRPVSQDGRYLYLANEGIRVSAIAAWLDALPGPQRSTAAALLA</sequence>
<dbReference type="SUPFAM" id="SSF50494">
    <property type="entry name" value="Trypsin-like serine proteases"/>
    <property type="match status" value="1"/>
</dbReference>
<dbReference type="PANTHER" id="PTHR36234">
    <property type="entry name" value="LYSYL ENDOPEPTIDASE"/>
    <property type="match status" value="1"/>
</dbReference>
<reference evidence="1" key="1">
    <citation type="submission" date="2020-02" db="EMBL/GenBank/DDBJ databases">
        <authorList>
            <person name="Meier V. D."/>
        </authorList>
    </citation>
    <scope>NUCLEOTIDE SEQUENCE</scope>
    <source>
        <strain evidence="1">AVDCRST_MAG48</strain>
    </source>
</reference>
<dbReference type="AlphaFoldDB" id="A0A6J4KJX9"/>
<proteinExistence type="predicted"/>
<dbReference type="Gene3D" id="2.40.10.10">
    <property type="entry name" value="Trypsin-like serine proteases"/>
    <property type="match status" value="2"/>
</dbReference>
<dbReference type="InterPro" id="IPR009003">
    <property type="entry name" value="Peptidase_S1_PA"/>
</dbReference>
<feature type="non-terminal residue" evidence="1">
    <location>
        <position position="1"/>
    </location>
</feature>
<dbReference type="PANTHER" id="PTHR36234:SF5">
    <property type="entry name" value="LYSYL ENDOPEPTIDASE"/>
    <property type="match status" value="1"/>
</dbReference>
<name>A0A6J4KJX9_9ACTN</name>
<accession>A0A6J4KJX9</accession>
<dbReference type="Pfam" id="PF13365">
    <property type="entry name" value="Trypsin_2"/>
    <property type="match status" value="1"/>
</dbReference>
<organism evidence="1">
    <name type="scientific">uncultured Friedmanniella sp</name>
    <dbReference type="NCBI Taxonomy" id="335381"/>
    <lineage>
        <taxon>Bacteria</taxon>
        <taxon>Bacillati</taxon>
        <taxon>Actinomycetota</taxon>
        <taxon>Actinomycetes</taxon>
        <taxon>Propionibacteriales</taxon>
        <taxon>Nocardioidaceae</taxon>
        <taxon>Friedmanniella</taxon>
        <taxon>environmental samples</taxon>
    </lineage>
</organism>
<dbReference type="InterPro" id="IPR043504">
    <property type="entry name" value="Peptidase_S1_PA_chymotrypsin"/>
</dbReference>
<evidence type="ECO:0008006" key="2">
    <source>
        <dbReference type="Google" id="ProtNLM"/>
    </source>
</evidence>